<dbReference type="InterPro" id="IPR036188">
    <property type="entry name" value="FAD/NAD-bd_sf"/>
</dbReference>
<keyword evidence="10" id="KW-1185">Reference proteome</keyword>
<dbReference type="InterPro" id="IPR012132">
    <property type="entry name" value="GMC_OxRdtase"/>
</dbReference>
<dbReference type="PIRSF" id="PIRSF000137">
    <property type="entry name" value="Alcohol_oxidase"/>
    <property type="match status" value="1"/>
</dbReference>
<evidence type="ECO:0000256" key="1">
    <source>
        <dbReference type="ARBA" id="ARBA00001974"/>
    </source>
</evidence>
<evidence type="ECO:0000259" key="8">
    <source>
        <dbReference type="PROSITE" id="PS00623"/>
    </source>
</evidence>
<dbReference type="InterPro" id="IPR007867">
    <property type="entry name" value="GMC_OxRtase_C"/>
</dbReference>
<dbReference type="PANTHER" id="PTHR11552:SF147">
    <property type="entry name" value="CHOLINE DEHYDROGENASE, MITOCHONDRIAL"/>
    <property type="match status" value="1"/>
</dbReference>
<feature type="domain" description="Glucose-methanol-choline oxidoreductase N-terminal" evidence="8">
    <location>
        <begin position="217"/>
        <end position="240"/>
    </location>
</feature>
<dbReference type="PROSITE" id="PS00623">
    <property type="entry name" value="GMC_OXRED_1"/>
    <property type="match status" value="1"/>
</dbReference>
<gene>
    <name evidence="9" type="ORF">LSINAPIS_LOCUS8144</name>
</gene>
<dbReference type="Gene3D" id="3.50.50.60">
    <property type="entry name" value="FAD/NAD(P)-binding domain"/>
    <property type="match status" value="2"/>
</dbReference>
<dbReference type="PANTHER" id="PTHR11552">
    <property type="entry name" value="GLUCOSE-METHANOL-CHOLINE GMC OXIDOREDUCTASE"/>
    <property type="match status" value="1"/>
</dbReference>
<dbReference type="Pfam" id="PF00732">
    <property type="entry name" value="GMC_oxred_N"/>
    <property type="match status" value="1"/>
</dbReference>
<keyword evidence="7" id="KW-0812">Transmembrane</keyword>
<reference evidence="9 10" key="1">
    <citation type="submission" date="2017-07" db="EMBL/GenBank/DDBJ databases">
        <authorList>
            <person name="Talla V."/>
            <person name="Backstrom N."/>
        </authorList>
    </citation>
    <scope>NUCLEOTIDE SEQUENCE [LARGE SCALE GENOMIC DNA]</scope>
</reference>
<evidence type="ECO:0000313" key="9">
    <source>
        <dbReference type="EMBL" id="VVC96697.1"/>
    </source>
</evidence>
<evidence type="ECO:0000256" key="6">
    <source>
        <dbReference type="RuleBase" id="RU003968"/>
    </source>
</evidence>
<proteinExistence type="inferred from homology"/>
<dbReference type="SUPFAM" id="SSF51905">
    <property type="entry name" value="FAD/NAD(P)-binding domain"/>
    <property type="match status" value="1"/>
</dbReference>
<dbReference type="Proteomes" id="UP000324832">
    <property type="component" value="Unassembled WGS sequence"/>
</dbReference>
<comment type="cofactor">
    <cofactor evidence="1 5">
        <name>FAD</name>
        <dbReference type="ChEBI" id="CHEBI:57692"/>
    </cofactor>
</comment>
<evidence type="ECO:0000313" key="10">
    <source>
        <dbReference type="Proteomes" id="UP000324832"/>
    </source>
</evidence>
<dbReference type="AlphaFoldDB" id="A0A5E4QGU0"/>
<keyword evidence="4 5" id="KW-0274">FAD</keyword>
<evidence type="ECO:0000256" key="4">
    <source>
        <dbReference type="ARBA" id="ARBA00022827"/>
    </source>
</evidence>
<evidence type="ECO:0000256" key="5">
    <source>
        <dbReference type="PIRSR" id="PIRSR000137-2"/>
    </source>
</evidence>
<name>A0A5E4QGU0_9NEOP</name>
<keyword evidence="7" id="KW-0472">Membrane</keyword>
<keyword evidence="3 6" id="KW-0285">Flavoprotein</keyword>
<keyword evidence="7" id="KW-1133">Transmembrane helix</keyword>
<evidence type="ECO:0000256" key="7">
    <source>
        <dbReference type="SAM" id="Phobius"/>
    </source>
</evidence>
<sequence length="714" mass="78000">MNVCEHPGIGWYHRQTYQEVLRYGAKTEECRERATADTCRGVASGGSWWLLGLLGLVAAHCLLVLVPATRDPLNYQPQEGAQFEFLVVGGGVAGGAVAARLALAGHHVLLLEAGGDAPLLSQVRATYCCWRQAESPRCSLRYAPRAAVGGGRRRPAALSGTGHVLLLEADGDAPLLSQIPGAAVSLTGSDIDYFYETTANGLSCLSSRGGSCRFTRGNVLGGSSALNHMMYTRGNRNDFDFGNSSGWTWKDVEPYFFKSERLENPQNFPNSSKNFHNSTGAVPVSFSDDADNTWKKRIIKGFELLNFPHNADVNADSQIGVSRVLSYTSNGKRVNIAEAYLDLARETGKLKVAKNTKCLKVIIDENNIARGVIVAHSDGYRNIHLYASREVVLSAGTIGTAQLLMLSGVGPADHLQELNIPVKMNLSVGVDMVDHAMSLIYMKVDHHGVQSDTLAMLTKAMHAVQWMVTRSGPLASIGLTDITAFLNTNCYDFIKRQLVNDRAECEVPTTQIIHAFMDRGITRIARRLYERIKQHDPLIVEQTVSQNERNDVLVIAPVVLAPESRGLVHLASADPARPPLIFPNYLADKRDVEEMVRAISVLDDLTRTPPFRERNATLLRYKLRGCPRAEAGARYWACYVRHMTHSPHHAVGTCALGRVLDARLRVHGVRGLRVADASVLPRPPRGNMAATVLAVAERAADMVLQDAAPPVHGS</sequence>
<comment type="similarity">
    <text evidence="2 6">Belongs to the GMC oxidoreductase family.</text>
</comment>
<dbReference type="SUPFAM" id="SSF54373">
    <property type="entry name" value="FAD-linked reductases, C-terminal domain"/>
    <property type="match status" value="1"/>
</dbReference>
<dbReference type="InterPro" id="IPR000172">
    <property type="entry name" value="GMC_OxRdtase_N"/>
</dbReference>
<dbReference type="GO" id="GO:0050660">
    <property type="term" value="F:flavin adenine dinucleotide binding"/>
    <property type="evidence" value="ECO:0007669"/>
    <property type="project" value="InterPro"/>
</dbReference>
<dbReference type="Gene3D" id="3.30.560.10">
    <property type="entry name" value="Glucose Oxidase, domain 3"/>
    <property type="match status" value="1"/>
</dbReference>
<protein>
    <recommendedName>
        <fullName evidence="8">Glucose-methanol-choline oxidoreductase N-terminal domain-containing protein</fullName>
    </recommendedName>
</protein>
<feature type="transmembrane region" description="Helical" evidence="7">
    <location>
        <begin position="48"/>
        <end position="68"/>
    </location>
</feature>
<dbReference type="Pfam" id="PF05199">
    <property type="entry name" value="GMC_oxred_C"/>
    <property type="match status" value="1"/>
</dbReference>
<accession>A0A5E4QGU0</accession>
<dbReference type="EMBL" id="FZQP02002857">
    <property type="protein sequence ID" value="VVC96697.1"/>
    <property type="molecule type" value="Genomic_DNA"/>
</dbReference>
<dbReference type="GO" id="GO:0016614">
    <property type="term" value="F:oxidoreductase activity, acting on CH-OH group of donors"/>
    <property type="evidence" value="ECO:0007669"/>
    <property type="project" value="InterPro"/>
</dbReference>
<feature type="binding site" evidence="5">
    <location>
        <position position="219"/>
    </location>
    <ligand>
        <name>FAD</name>
        <dbReference type="ChEBI" id="CHEBI:57692"/>
    </ligand>
</feature>
<organism evidence="9 10">
    <name type="scientific">Leptidea sinapis</name>
    <dbReference type="NCBI Taxonomy" id="189913"/>
    <lineage>
        <taxon>Eukaryota</taxon>
        <taxon>Metazoa</taxon>
        <taxon>Ecdysozoa</taxon>
        <taxon>Arthropoda</taxon>
        <taxon>Hexapoda</taxon>
        <taxon>Insecta</taxon>
        <taxon>Pterygota</taxon>
        <taxon>Neoptera</taxon>
        <taxon>Endopterygota</taxon>
        <taxon>Lepidoptera</taxon>
        <taxon>Glossata</taxon>
        <taxon>Ditrysia</taxon>
        <taxon>Papilionoidea</taxon>
        <taxon>Pieridae</taxon>
        <taxon>Dismorphiinae</taxon>
        <taxon>Leptidea</taxon>
    </lineage>
</organism>
<evidence type="ECO:0000256" key="2">
    <source>
        <dbReference type="ARBA" id="ARBA00010790"/>
    </source>
</evidence>
<evidence type="ECO:0000256" key="3">
    <source>
        <dbReference type="ARBA" id="ARBA00022630"/>
    </source>
</evidence>